<evidence type="ECO:0008006" key="3">
    <source>
        <dbReference type="Google" id="ProtNLM"/>
    </source>
</evidence>
<evidence type="ECO:0000313" key="1">
    <source>
        <dbReference type="EMBL" id="GFO43216.1"/>
    </source>
</evidence>
<gene>
    <name evidence="1" type="ORF">PoB_006972100</name>
</gene>
<reference evidence="1 2" key="1">
    <citation type="journal article" date="2021" name="Elife">
        <title>Chloroplast acquisition without the gene transfer in kleptoplastic sea slugs, Plakobranchus ocellatus.</title>
        <authorList>
            <person name="Maeda T."/>
            <person name="Takahashi S."/>
            <person name="Yoshida T."/>
            <person name="Shimamura S."/>
            <person name="Takaki Y."/>
            <person name="Nagai Y."/>
            <person name="Toyoda A."/>
            <person name="Suzuki Y."/>
            <person name="Arimoto A."/>
            <person name="Ishii H."/>
            <person name="Satoh N."/>
            <person name="Nishiyama T."/>
            <person name="Hasebe M."/>
            <person name="Maruyama T."/>
            <person name="Minagawa J."/>
            <person name="Obokata J."/>
            <person name="Shigenobu S."/>
        </authorList>
    </citation>
    <scope>NUCLEOTIDE SEQUENCE [LARGE SCALE GENOMIC DNA]</scope>
</reference>
<keyword evidence="2" id="KW-1185">Reference proteome</keyword>
<name>A0AAV4DH84_9GAST</name>
<accession>A0AAV4DH84</accession>
<dbReference type="AlphaFoldDB" id="A0AAV4DH84"/>
<evidence type="ECO:0000313" key="2">
    <source>
        <dbReference type="Proteomes" id="UP000735302"/>
    </source>
</evidence>
<proteinExistence type="predicted"/>
<dbReference type="Proteomes" id="UP000735302">
    <property type="component" value="Unassembled WGS sequence"/>
</dbReference>
<dbReference type="EMBL" id="BLXT01007857">
    <property type="protein sequence ID" value="GFO43216.1"/>
    <property type="molecule type" value="Genomic_DNA"/>
</dbReference>
<protein>
    <recommendedName>
        <fullName evidence="3">BAR domain-containing protein</fullName>
    </recommendedName>
</protein>
<comment type="caution">
    <text evidence="1">The sequence shown here is derived from an EMBL/GenBank/DDBJ whole genome shotgun (WGS) entry which is preliminary data.</text>
</comment>
<organism evidence="1 2">
    <name type="scientific">Plakobranchus ocellatus</name>
    <dbReference type="NCBI Taxonomy" id="259542"/>
    <lineage>
        <taxon>Eukaryota</taxon>
        <taxon>Metazoa</taxon>
        <taxon>Spiralia</taxon>
        <taxon>Lophotrochozoa</taxon>
        <taxon>Mollusca</taxon>
        <taxon>Gastropoda</taxon>
        <taxon>Heterobranchia</taxon>
        <taxon>Euthyneura</taxon>
        <taxon>Panpulmonata</taxon>
        <taxon>Sacoglossa</taxon>
        <taxon>Placobranchoidea</taxon>
        <taxon>Plakobranchidae</taxon>
        <taxon>Plakobranchus</taxon>
    </lineage>
</organism>
<sequence length="96" mass="11234">MHTSTLYGKKIGMLREQTSSMNYSPTWEKTSAKEVKEKVENGRRFEPATNAMFDEGQKSRDHLTQAVDRLYDITKEIFPCFTNRFCKLLFPYLSLT</sequence>